<evidence type="ECO:0000313" key="1">
    <source>
        <dbReference type="EMBL" id="GAV20230.1"/>
    </source>
</evidence>
<proteinExistence type="predicted"/>
<dbReference type="AlphaFoldDB" id="A0A1L8CMT8"/>
<name>A0A1L8CMT8_9PROT</name>
<reference evidence="1 2" key="1">
    <citation type="journal article" date="2017" name="Arch. Microbiol.">
        <title>Mariprofundus micogutta sp. nov., a novel iron-oxidizing zetaproteobacterium isolated from a deep-sea hydrothermal field at the Bayonnaise knoll of the Izu-Ogasawara arc, and a description of Mariprofundales ord. nov. and Zetaproteobacteria classis nov.</title>
        <authorList>
            <person name="Makita H."/>
            <person name="Tanaka E."/>
            <person name="Mitsunobu S."/>
            <person name="Miyazaki M."/>
            <person name="Nunoura T."/>
            <person name="Uematsu K."/>
            <person name="Takaki Y."/>
            <person name="Nishi S."/>
            <person name="Shimamura S."/>
            <person name="Takai K."/>
        </authorList>
    </citation>
    <scope>NUCLEOTIDE SEQUENCE [LARGE SCALE GENOMIC DNA]</scope>
    <source>
        <strain evidence="1 2">ET2</strain>
    </source>
</reference>
<comment type="caution">
    <text evidence="1">The sequence shown here is derived from an EMBL/GenBank/DDBJ whole genome shotgun (WGS) entry which is preliminary data.</text>
</comment>
<evidence type="ECO:0000313" key="2">
    <source>
        <dbReference type="Proteomes" id="UP000231632"/>
    </source>
</evidence>
<keyword evidence="2" id="KW-1185">Reference proteome</keyword>
<gene>
    <name evidence="1" type="ORF">MMIC_P1194</name>
</gene>
<accession>A0A1L8CMT8</accession>
<protein>
    <submittedName>
        <fullName evidence="1">Uncharacterized protein</fullName>
    </submittedName>
</protein>
<dbReference type="EMBL" id="BDFD01000008">
    <property type="protein sequence ID" value="GAV20230.1"/>
    <property type="molecule type" value="Genomic_DNA"/>
</dbReference>
<dbReference type="Proteomes" id="UP000231632">
    <property type="component" value="Unassembled WGS sequence"/>
</dbReference>
<sequence>MIAMKQYFDEERNNILKWISTHAHIIPTSDLEFMIGNIPTFEPGAEHERGVDHQD</sequence>
<dbReference type="STRING" id="1921010.MMIC_P1194"/>
<organism evidence="1 2">
    <name type="scientific">Mariprofundus micogutta</name>
    <dbReference type="NCBI Taxonomy" id="1921010"/>
    <lineage>
        <taxon>Bacteria</taxon>
        <taxon>Pseudomonadati</taxon>
        <taxon>Pseudomonadota</taxon>
        <taxon>Candidatius Mariprofundia</taxon>
        <taxon>Mariprofundales</taxon>
        <taxon>Mariprofundaceae</taxon>
        <taxon>Mariprofundus</taxon>
    </lineage>
</organism>